<dbReference type="AlphaFoldDB" id="A0A4R9GRR0"/>
<dbReference type="InterPro" id="IPR025285">
    <property type="entry name" value="DUF4145"/>
</dbReference>
<dbReference type="Proteomes" id="UP000297855">
    <property type="component" value="Unassembled WGS sequence"/>
</dbReference>
<protein>
    <submittedName>
        <fullName evidence="2">DUF4145 domain-containing protein</fullName>
    </submittedName>
</protein>
<name>A0A4R9GRR0_9LEPT</name>
<organism evidence="2 3">
    <name type="scientific">Leptospira fluminis</name>
    <dbReference type="NCBI Taxonomy" id="2484979"/>
    <lineage>
        <taxon>Bacteria</taxon>
        <taxon>Pseudomonadati</taxon>
        <taxon>Spirochaetota</taxon>
        <taxon>Spirochaetia</taxon>
        <taxon>Leptospirales</taxon>
        <taxon>Leptospiraceae</taxon>
        <taxon>Leptospira</taxon>
    </lineage>
</organism>
<accession>A0A4R9GRR0</accession>
<keyword evidence="3" id="KW-1185">Reference proteome</keyword>
<evidence type="ECO:0000259" key="1">
    <source>
        <dbReference type="Pfam" id="PF13643"/>
    </source>
</evidence>
<dbReference type="EMBL" id="RQEV01000005">
    <property type="protein sequence ID" value="TGK20303.1"/>
    <property type="molecule type" value="Genomic_DNA"/>
</dbReference>
<dbReference type="OrthoDB" id="378734at2"/>
<feature type="domain" description="DUF4145" evidence="1">
    <location>
        <begin position="107"/>
        <end position="197"/>
    </location>
</feature>
<evidence type="ECO:0000313" key="3">
    <source>
        <dbReference type="Proteomes" id="UP000297855"/>
    </source>
</evidence>
<comment type="caution">
    <text evidence="2">The sequence shown here is derived from an EMBL/GenBank/DDBJ whole genome shotgun (WGS) entry which is preliminary data.</text>
</comment>
<evidence type="ECO:0000313" key="2">
    <source>
        <dbReference type="EMBL" id="TGK20303.1"/>
    </source>
</evidence>
<sequence length="233" mass="27017">MSFPFSCPFCQRDTTITKSNYFDIIQYIDKDSKDGILALRTVLTTCPNPKCKEYTIMTFLLKAQRDAFGKYSIVNEENYLEKWHLRPLSLAKKFPNYIPKQIIQDYNEACAIINLSPKASATLSRRCLQGMIRDFWKISKGRLIDEIIELESKIDPISWKAIDAVRKVGNIGAHMEKDINQIIDVEPKEAELLVQLIEILLRGWYISKHEQEMRLNSIIQIADQKESEKKNGK</sequence>
<gene>
    <name evidence="2" type="ORF">EHO61_05260</name>
</gene>
<proteinExistence type="predicted"/>
<reference evidence="2" key="1">
    <citation type="journal article" date="2019" name="PLoS Negl. Trop. Dis.">
        <title>Revisiting the worldwide diversity of Leptospira species in the environment.</title>
        <authorList>
            <person name="Vincent A.T."/>
            <person name="Schiettekatte O."/>
            <person name="Bourhy P."/>
            <person name="Veyrier F.J."/>
            <person name="Picardeau M."/>
        </authorList>
    </citation>
    <scope>NUCLEOTIDE SEQUENCE [LARGE SCALE GENOMIC DNA]</scope>
    <source>
        <strain evidence="2">SCS5</strain>
    </source>
</reference>
<dbReference type="Pfam" id="PF13643">
    <property type="entry name" value="DUF4145"/>
    <property type="match status" value="1"/>
</dbReference>